<dbReference type="EMBL" id="QKTW01000017">
    <property type="protein sequence ID" value="PZF72663.1"/>
    <property type="molecule type" value="Genomic_DNA"/>
</dbReference>
<proteinExistence type="predicted"/>
<sequence length="281" mass="31128">MPELISLRGAPATFFMKYFISLLFLLTACSVTAQISLSVAPARLFFDITGTRKTEKIKVFNNGKEKAIWQIYLQDWTRDSLGQKHFFPPNTLPHSCAADLIIFPSVLQIPPDSTGEVTVSIKDNFSLSQTDTSKHAMVVISQADDPAKLKDAAAKKQAAIMIKAEFAVHVYLLNGGSKKDVTIDQFYLQRDSAKNKLQVYVHNTGLQPLDTKVHIEFSNDATAKQWKLNEITAAILPGDIRIVSFALPDGLEKGMYSAMATVDCGEDVPLKIGELSFNWNE</sequence>
<dbReference type="InterPro" id="IPR008962">
    <property type="entry name" value="PapD-like_sf"/>
</dbReference>
<reference evidence="1 2" key="1">
    <citation type="submission" date="2018-06" db="EMBL/GenBank/DDBJ databases">
        <title>Mucibacter soli gen. nov., sp. nov., a new member of the family Chitinophagaceae producing mucin.</title>
        <authorList>
            <person name="Kim M.-K."/>
            <person name="Park S."/>
            <person name="Kim T.-S."/>
            <person name="Joung Y."/>
            <person name="Han J.-H."/>
            <person name="Kim S.B."/>
        </authorList>
    </citation>
    <scope>NUCLEOTIDE SEQUENCE [LARGE SCALE GENOMIC DNA]</scope>
    <source>
        <strain evidence="1 2">R1-15</strain>
    </source>
</reference>
<gene>
    <name evidence="1" type="ORF">DN068_12420</name>
</gene>
<organism evidence="1 2">
    <name type="scientific">Taibaiella soli</name>
    <dbReference type="NCBI Taxonomy" id="1649169"/>
    <lineage>
        <taxon>Bacteria</taxon>
        <taxon>Pseudomonadati</taxon>
        <taxon>Bacteroidota</taxon>
        <taxon>Chitinophagia</taxon>
        <taxon>Chitinophagales</taxon>
        <taxon>Chitinophagaceae</taxon>
        <taxon>Taibaiella</taxon>
    </lineage>
</organism>
<evidence type="ECO:0008006" key="3">
    <source>
        <dbReference type="Google" id="ProtNLM"/>
    </source>
</evidence>
<accession>A0A2W2BXT2</accession>
<comment type="caution">
    <text evidence="1">The sequence shown here is derived from an EMBL/GenBank/DDBJ whole genome shotgun (WGS) entry which is preliminary data.</text>
</comment>
<dbReference type="Proteomes" id="UP000248745">
    <property type="component" value="Unassembled WGS sequence"/>
</dbReference>
<keyword evidence="2" id="KW-1185">Reference proteome</keyword>
<dbReference type="AlphaFoldDB" id="A0A2W2BXT2"/>
<dbReference type="SUPFAM" id="SSF49354">
    <property type="entry name" value="PapD-like"/>
    <property type="match status" value="1"/>
</dbReference>
<evidence type="ECO:0000313" key="2">
    <source>
        <dbReference type="Proteomes" id="UP000248745"/>
    </source>
</evidence>
<protein>
    <recommendedName>
        <fullName evidence="3">Molecular chaperone</fullName>
    </recommendedName>
</protein>
<evidence type="ECO:0000313" key="1">
    <source>
        <dbReference type="EMBL" id="PZF72663.1"/>
    </source>
</evidence>
<name>A0A2W2BXT2_9BACT</name>